<dbReference type="Proteomes" id="UP001372338">
    <property type="component" value="Unassembled WGS sequence"/>
</dbReference>
<protein>
    <submittedName>
        <fullName evidence="1">Uncharacterized protein</fullName>
    </submittedName>
</protein>
<keyword evidence="2" id="KW-1185">Reference proteome</keyword>
<dbReference type="EMBL" id="JAYWIO010000004">
    <property type="protein sequence ID" value="KAK7268002.1"/>
    <property type="molecule type" value="Genomic_DNA"/>
</dbReference>
<sequence length="74" mass="8028">MSFVLSPPFSLRFSFSPSSSLAVAILPPSIATAIASDPPPPPPPSPPPLFALPLRFRYIEEYEEFACLIEVLVV</sequence>
<reference evidence="1 2" key="1">
    <citation type="submission" date="2024-01" db="EMBL/GenBank/DDBJ databases">
        <title>The genomes of 5 underutilized Papilionoideae crops provide insights into root nodulation and disease resistanc.</title>
        <authorList>
            <person name="Yuan L."/>
        </authorList>
    </citation>
    <scope>NUCLEOTIDE SEQUENCE [LARGE SCALE GENOMIC DNA]</scope>
    <source>
        <strain evidence="1">ZHUSHIDOU_FW_LH</strain>
        <tissue evidence="1">Leaf</tissue>
    </source>
</reference>
<proteinExistence type="predicted"/>
<gene>
    <name evidence="1" type="ORF">RIF29_20684</name>
</gene>
<name>A0AAN9F1Z7_CROPI</name>
<evidence type="ECO:0000313" key="1">
    <source>
        <dbReference type="EMBL" id="KAK7268002.1"/>
    </source>
</evidence>
<accession>A0AAN9F1Z7</accession>
<organism evidence="1 2">
    <name type="scientific">Crotalaria pallida</name>
    <name type="common">Smooth rattlebox</name>
    <name type="synonym">Crotalaria striata</name>
    <dbReference type="NCBI Taxonomy" id="3830"/>
    <lineage>
        <taxon>Eukaryota</taxon>
        <taxon>Viridiplantae</taxon>
        <taxon>Streptophyta</taxon>
        <taxon>Embryophyta</taxon>
        <taxon>Tracheophyta</taxon>
        <taxon>Spermatophyta</taxon>
        <taxon>Magnoliopsida</taxon>
        <taxon>eudicotyledons</taxon>
        <taxon>Gunneridae</taxon>
        <taxon>Pentapetalae</taxon>
        <taxon>rosids</taxon>
        <taxon>fabids</taxon>
        <taxon>Fabales</taxon>
        <taxon>Fabaceae</taxon>
        <taxon>Papilionoideae</taxon>
        <taxon>50 kb inversion clade</taxon>
        <taxon>genistoids sensu lato</taxon>
        <taxon>core genistoids</taxon>
        <taxon>Crotalarieae</taxon>
        <taxon>Crotalaria</taxon>
    </lineage>
</organism>
<evidence type="ECO:0000313" key="2">
    <source>
        <dbReference type="Proteomes" id="UP001372338"/>
    </source>
</evidence>
<dbReference type="AlphaFoldDB" id="A0AAN9F1Z7"/>
<comment type="caution">
    <text evidence="1">The sequence shown here is derived from an EMBL/GenBank/DDBJ whole genome shotgun (WGS) entry which is preliminary data.</text>
</comment>